<evidence type="ECO:0000256" key="5">
    <source>
        <dbReference type="ARBA" id="ARBA00022516"/>
    </source>
</evidence>
<keyword evidence="15" id="KW-1185">Reference proteome</keyword>
<feature type="region of interest" description="Disordered" evidence="11">
    <location>
        <begin position="479"/>
        <end position="565"/>
    </location>
</feature>
<dbReference type="GO" id="GO:0051701">
    <property type="term" value="P:biological process involved in interaction with host"/>
    <property type="evidence" value="ECO:0007669"/>
    <property type="project" value="TreeGrafter"/>
</dbReference>
<feature type="compositionally biased region" description="Basic residues" evidence="11">
    <location>
        <begin position="482"/>
        <end position="491"/>
    </location>
</feature>
<sequence>MKQLSAVDAGFIFNETPTAPQHIGGLGIYDPSTAPGGKVRFKQIMENTLKRKHLAPLMRQRLAEVPFNADFPYWINQESFDPEFHIRHISLPEPGDWRQLCIQVARIYARPLDRNKPLWEMYVIEGLDNVEGIPKGCYAVLTKVHHACIDGTMSSDIGAAFADLEPVPDASRVPPPGPWDIDKDPTDAELLGMANFNNLTKPLRFLETLGATAPKVQEALAMLSEGKIKLPERAPRTRFNGTVSSSRVFEGVQFDLDTIKQIKNAAGGTVNDAMLAICSGAMRNYLLEKDELPSQSLVSMCPINTRSAAVDPGHTETGNDVSSMSVALRTDIADPKERMLAICQETRSAKELTAAIGAKTMLEYSQYMPTSLTSLGAKLAAEQGLANHMDPVFNTVTTNVPGPPIPLYSNGAHLVTSFGLGIAQDSCGLFHSISSYCGQATIGVTSCREMMPDPAHYADLLRESLAELVAVFLAPQPTAQKKTSKAKATPKKAKETVKKTKAPATKAKKKTVKSESETHSAKPAKTKKKAAKKTTKKKEDQSSLFDNVNGVTQNEDSSPDNTELH</sequence>
<name>A0A1X9NFW3_9GAMM</name>
<feature type="domain" description="O-acyltransferase WSD1-like N-terminal" evidence="12">
    <location>
        <begin position="4"/>
        <end position="273"/>
    </location>
</feature>
<dbReference type="GO" id="GO:0004144">
    <property type="term" value="F:diacylglycerol O-acyltransferase activity"/>
    <property type="evidence" value="ECO:0007669"/>
    <property type="project" value="UniProtKB-EC"/>
</dbReference>
<evidence type="ECO:0000256" key="11">
    <source>
        <dbReference type="SAM" id="MobiDB-lite"/>
    </source>
</evidence>
<dbReference type="GO" id="GO:0071731">
    <property type="term" value="P:response to nitric oxide"/>
    <property type="evidence" value="ECO:0007669"/>
    <property type="project" value="TreeGrafter"/>
</dbReference>
<evidence type="ECO:0000313" key="14">
    <source>
        <dbReference type="EMBL" id="ARN72893.1"/>
    </source>
</evidence>
<dbReference type="InterPro" id="IPR004255">
    <property type="entry name" value="O-acyltransferase_WSD1_N"/>
</dbReference>
<dbReference type="Proteomes" id="UP000193450">
    <property type="component" value="Chromosome"/>
</dbReference>
<dbReference type="PANTHER" id="PTHR31650:SF1">
    <property type="entry name" value="WAX ESTER SYNTHASE_DIACYLGLYCEROL ACYLTRANSFERASE 4-RELATED"/>
    <property type="match status" value="1"/>
</dbReference>
<dbReference type="RefSeq" id="WP_085756983.1">
    <property type="nucleotide sequence ID" value="NZ_CP019343.1"/>
</dbReference>
<feature type="compositionally biased region" description="Basic residues" evidence="11">
    <location>
        <begin position="522"/>
        <end position="536"/>
    </location>
</feature>
<evidence type="ECO:0000256" key="4">
    <source>
        <dbReference type="ARBA" id="ARBA00013244"/>
    </source>
</evidence>
<dbReference type="Pfam" id="PF06974">
    <property type="entry name" value="WS_DGAT_C"/>
    <property type="match status" value="1"/>
</dbReference>
<dbReference type="KEGG" id="osg:BST96_01485"/>
<comment type="similarity">
    <text evidence="3">Belongs to the long-chain O-acyltransferase family.</text>
</comment>
<gene>
    <name evidence="14" type="ORF">BST96_01485</name>
</gene>
<dbReference type="UniPathway" id="UPA00282"/>
<evidence type="ECO:0000256" key="7">
    <source>
        <dbReference type="ARBA" id="ARBA00022798"/>
    </source>
</evidence>
<dbReference type="PANTHER" id="PTHR31650">
    <property type="entry name" value="O-ACYLTRANSFERASE (WSD1-LIKE) FAMILY PROTEIN"/>
    <property type="match status" value="1"/>
</dbReference>
<organism evidence="14 15">
    <name type="scientific">Oceanicoccus sagamiensis</name>
    <dbReference type="NCBI Taxonomy" id="716816"/>
    <lineage>
        <taxon>Bacteria</taxon>
        <taxon>Pseudomonadati</taxon>
        <taxon>Pseudomonadota</taxon>
        <taxon>Gammaproteobacteria</taxon>
        <taxon>Cellvibrionales</taxon>
        <taxon>Spongiibacteraceae</taxon>
        <taxon>Oceanicoccus</taxon>
    </lineage>
</organism>
<dbReference type="InterPro" id="IPR045034">
    <property type="entry name" value="O-acyltransferase_WSD1-like"/>
</dbReference>
<evidence type="ECO:0000259" key="13">
    <source>
        <dbReference type="Pfam" id="PF06974"/>
    </source>
</evidence>
<evidence type="ECO:0000256" key="6">
    <source>
        <dbReference type="ARBA" id="ARBA00022679"/>
    </source>
</evidence>
<dbReference type="OrthoDB" id="9810950at2"/>
<evidence type="ECO:0000256" key="8">
    <source>
        <dbReference type="ARBA" id="ARBA00023098"/>
    </source>
</evidence>
<comment type="catalytic activity">
    <reaction evidence="10">
        <text>an acyl-CoA + a 1,2-diacyl-sn-glycerol = a triacyl-sn-glycerol + CoA</text>
        <dbReference type="Rhea" id="RHEA:10868"/>
        <dbReference type="ChEBI" id="CHEBI:17815"/>
        <dbReference type="ChEBI" id="CHEBI:57287"/>
        <dbReference type="ChEBI" id="CHEBI:58342"/>
        <dbReference type="ChEBI" id="CHEBI:64615"/>
        <dbReference type="EC" id="2.3.1.20"/>
    </reaction>
</comment>
<dbReference type="AlphaFoldDB" id="A0A1X9NFW3"/>
<proteinExistence type="inferred from homology"/>
<comment type="pathway">
    <text evidence="2">Lipid metabolism.</text>
</comment>
<comment type="pathway">
    <text evidence="1">Glycerolipid metabolism; triacylglycerol biosynthesis.</text>
</comment>
<keyword evidence="6" id="KW-0808">Transferase</keyword>
<evidence type="ECO:0000256" key="2">
    <source>
        <dbReference type="ARBA" id="ARBA00005189"/>
    </source>
</evidence>
<keyword evidence="9" id="KW-0012">Acyltransferase</keyword>
<dbReference type="GO" id="GO:0001666">
    <property type="term" value="P:response to hypoxia"/>
    <property type="evidence" value="ECO:0007669"/>
    <property type="project" value="TreeGrafter"/>
</dbReference>
<feature type="domain" description="O-acyltransferase WSD1 C-terminal" evidence="13">
    <location>
        <begin position="318"/>
        <end position="468"/>
    </location>
</feature>
<evidence type="ECO:0000256" key="3">
    <source>
        <dbReference type="ARBA" id="ARBA00009587"/>
    </source>
</evidence>
<protein>
    <recommendedName>
        <fullName evidence="4">diacylglycerol O-acyltransferase</fullName>
        <ecNumber evidence="4">2.3.1.20</ecNumber>
    </recommendedName>
</protein>
<dbReference type="GO" id="GO:0005886">
    <property type="term" value="C:plasma membrane"/>
    <property type="evidence" value="ECO:0007669"/>
    <property type="project" value="TreeGrafter"/>
</dbReference>
<keyword evidence="5" id="KW-0444">Lipid biosynthesis</keyword>
<dbReference type="Pfam" id="PF03007">
    <property type="entry name" value="WS_DGAT_cat"/>
    <property type="match status" value="1"/>
</dbReference>
<dbReference type="EMBL" id="CP019343">
    <property type="protein sequence ID" value="ARN72893.1"/>
    <property type="molecule type" value="Genomic_DNA"/>
</dbReference>
<dbReference type="GO" id="GO:0006071">
    <property type="term" value="P:glycerol metabolic process"/>
    <property type="evidence" value="ECO:0007669"/>
    <property type="project" value="UniProtKB-KW"/>
</dbReference>
<reference evidence="14 15" key="1">
    <citation type="submission" date="2016-11" db="EMBL/GenBank/DDBJ databases">
        <title>Trade-off between light-utilization and light-protection in marine flavobacteria.</title>
        <authorList>
            <person name="Kumagai Y."/>
        </authorList>
    </citation>
    <scope>NUCLEOTIDE SEQUENCE [LARGE SCALE GENOMIC DNA]</scope>
    <source>
        <strain evidence="14 15">NBRC 107125</strain>
    </source>
</reference>
<keyword evidence="8" id="KW-0443">Lipid metabolism</keyword>
<accession>A0A1X9NFW3</accession>
<dbReference type="InterPro" id="IPR014292">
    <property type="entry name" value="Acyl_transf_WS/DGAT"/>
</dbReference>
<evidence type="ECO:0000259" key="12">
    <source>
        <dbReference type="Pfam" id="PF03007"/>
    </source>
</evidence>
<dbReference type="NCBIfam" id="TIGR02946">
    <property type="entry name" value="acyl_WS_DGAT"/>
    <property type="match status" value="1"/>
</dbReference>
<dbReference type="STRING" id="716816.BST96_01485"/>
<dbReference type="EC" id="2.3.1.20" evidence="4"/>
<evidence type="ECO:0000256" key="1">
    <source>
        <dbReference type="ARBA" id="ARBA00004771"/>
    </source>
</evidence>
<keyword evidence="7" id="KW-0319">Glycerol metabolism</keyword>
<evidence type="ECO:0000256" key="10">
    <source>
        <dbReference type="ARBA" id="ARBA00048109"/>
    </source>
</evidence>
<evidence type="ECO:0000313" key="15">
    <source>
        <dbReference type="Proteomes" id="UP000193450"/>
    </source>
</evidence>
<evidence type="ECO:0000256" key="9">
    <source>
        <dbReference type="ARBA" id="ARBA00023315"/>
    </source>
</evidence>
<dbReference type="InterPro" id="IPR009721">
    <property type="entry name" value="O-acyltransferase_WSD1_C"/>
</dbReference>
<feature type="compositionally biased region" description="Polar residues" evidence="11">
    <location>
        <begin position="542"/>
        <end position="565"/>
    </location>
</feature>
<dbReference type="GO" id="GO:0019432">
    <property type="term" value="P:triglyceride biosynthetic process"/>
    <property type="evidence" value="ECO:0007669"/>
    <property type="project" value="UniProtKB-UniPathway"/>
</dbReference>